<dbReference type="CDD" id="cd01045">
    <property type="entry name" value="Ferritin_like_AB"/>
    <property type="match status" value="1"/>
</dbReference>
<dbReference type="InterPro" id="IPR009078">
    <property type="entry name" value="Ferritin-like_SF"/>
</dbReference>
<dbReference type="RefSeq" id="WP_149265764.1">
    <property type="nucleotide sequence ID" value="NZ_VFJB01000003.1"/>
</dbReference>
<gene>
    <name evidence="2" type="ORF">FHQ18_03385</name>
</gene>
<dbReference type="PANTHER" id="PTHR33531">
    <property type="entry name" value="RUBRERYTHRIN SUBFAMILY"/>
    <property type="match status" value="1"/>
</dbReference>
<dbReference type="SUPFAM" id="SSF47240">
    <property type="entry name" value="Ferritin-like"/>
    <property type="match status" value="1"/>
</dbReference>
<comment type="caution">
    <text evidence="2">The sequence shown here is derived from an EMBL/GenBank/DDBJ whole genome shotgun (WGS) entry which is preliminary data.</text>
</comment>
<evidence type="ECO:0000259" key="1">
    <source>
        <dbReference type="Pfam" id="PF02915"/>
    </source>
</evidence>
<sequence length="169" mass="19593">MTNEILKALKTAYEAEKEGLRTYLKFAKQTKVAAGKNMFIQLALDEIDHMELIEKFIEQTFEGKPYERVKVPKGRLSKFMPETSDASLQKVDKADLGDEEALKIALEHEKKAYEFYKEKAAKTPNSELKAFFENLAEVEQKHYDIIQAELDTIRNDGFWFDTIEFSVEL</sequence>
<dbReference type="EMBL" id="VFJB01000003">
    <property type="protein sequence ID" value="KAA0259006.1"/>
    <property type="molecule type" value="Genomic_DNA"/>
</dbReference>
<keyword evidence="3" id="KW-1185">Reference proteome</keyword>
<dbReference type="OrthoDB" id="5420557at2"/>
<name>A0A5A8F4P0_9BACT</name>
<dbReference type="Proteomes" id="UP000322876">
    <property type="component" value="Unassembled WGS sequence"/>
</dbReference>
<feature type="domain" description="Rubrerythrin diiron-binding" evidence="1">
    <location>
        <begin position="8"/>
        <end position="149"/>
    </location>
</feature>
<dbReference type="InterPro" id="IPR012347">
    <property type="entry name" value="Ferritin-like"/>
</dbReference>
<protein>
    <submittedName>
        <fullName evidence="2">Rubrerythrin</fullName>
    </submittedName>
</protein>
<accession>A0A5A8F4P0</accession>
<dbReference type="GO" id="GO:0016491">
    <property type="term" value="F:oxidoreductase activity"/>
    <property type="evidence" value="ECO:0007669"/>
    <property type="project" value="InterPro"/>
</dbReference>
<organism evidence="2 3">
    <name type="scientific">Deferribacter autotrophicus</name>
    <dbReference type="NCBI Taxonomy" id="500465"/>
    <lineage>
        <taxon>Bacteria</taxon>
        <taxon>Pseudomonadati</taxon>
        <taxon>Deferribacterota</taxon>
        <taxon>Deferribacteres</taxon>
        <taxon>Deferribacterales</taxon>
        <taxon>Deferribacteraceae</taxon>
        <taxon>Deferribacter</taxon>
    </lineage>
</organism>
<dbReference type="InterPro" id="IPR003251">
    <property type="entry name" value="Rr_diiron-bd_dom"/>
</dbReference>
<dbReference type="Pfam" id="PF02915">
    <property type="entry name" value="Rubrerythrin"/>
    <property type="match status" value="1"/>
</dbReference>
<dbReference type="PANTHER" id="PTHR33531:SF10">
    <property type="entry name" value="BLR7895 PROTEIN"/>
    <property type="match status" value="1"/>
</dbReference>
<evidence type="ECO:0000313" key="2">
    <source>
        <dbReference type="EMBL" id="KAA0259006.1"/>
    </source>
</evidence>
<evidence type="ECO:0000313" key="3">
    <source>
        <dbReference type="Proteomes" id="UP000322876"/>
    </source>
</evidence>
<dbReference type="GO" id="GO:0046872">
    <property type="term" value="F:metal ion binding"/>
    <property type="evidence" value="ECO:0007669"/>
    <property type="project" value="InterPro"/>
</dbReference>
<reference evidence="2 3" key="1">
    <citation type="submission" date="2019-06" db="EMBL/GenBank/DDBJ databases">
        <title>Genomic insights into carbon and energy metabolism of Deferribacter autotrophicus revealed new metabolic traits in the phylum Deferribacteres.</title>
        <authorList>
            <person name="Slobodkin A.I."/>
            <person name="Slobodkina G.B."/>
            <person name="Allioux M."/>
            <person name="Alain K."/>
            <person name="Jebbar M."/>
            <person name="Shadrin V."/>
            <person name="Kublanov I.V."/>
            <person name="Toshchakov S.V."/>
            <person name="Bonch-Osmolovskaya E.A."/>
        </authorList>
    </citation>
    <scope>NUCLEOTIDE SEQUENCE [LARGE SCALE GENOMIC DNA]</scope>
    <source>
        <strain evidence="2 3">SL50</strain>
    </source>
</reference>
<dbReference type="AlphaFoldDB" id="A0A5A8F4P0"/>
<proteinExistence type="predicted"/>
<dbReference type="Gene3D" id="1.20.1260.10">
    <property type="match status" value="1"/>
</dbReference>